<dbReference type="Gene3D" id="3.60.21.10">
    <property type="match status" value="1"/>
</dbReference>
<feature type="domain" description="Calcineurin-like phosphoesterase" evidence="2">
    <location>
        <begin position="298"/>
        <end position="484"/>
    </location>
</feature>
<evidence type="ECO:0000313" key="3">
    <source>
        <dbReference type="EMBL" id="SIN67292.1"/>
    </source>
</evidence>
<dbReference type="Proteomes" id="UP000185221">
    <property type="component" value="Unassembled WGS sequence"/>
</dbReference>
<protein>
    <submittedName>
        <fullName evidence="3">3',5'-cyclic AMP phosphodiesterase CpdA</fullName>
    </submittedName>
</protein>
<dbReference type="InterPro" id="IPR008979">
    <property type="entry name" value="Galactose-bd-like_sf"/>
</dbReference>
<dbReference type="GO" id="GO:0003993">
    <property type="term" value="F:acid phosphatase activity"/>
    <property type="evidence" value="ECO:0007669"/>
    <property type="project" value="InterPro"/>
</dbReference>
<dbReference type="InterPro" id="IPR039331">
    <property type="entry name" value="PAPs-like"/>
</dbReference>
<dbReference type="OrthoDB" id="9809781at2"/>
<organism evidence="3 4">
    <name type="scientific">Algoriphagus halophilus</name>
    <dbReference type="NCBI Taxonomy" id="226505"/>
    <lineage>
        <taxon>Bacteria</taxon>
        <taxon>Pseudomonadati</taxon>
        <taxon>Bacteroidota</taxon>
        <taxon>Cytophagia</taxon>
        <taxon>Cytophagales</taxon>
        <taxon>Cyclobacteriaceae</taxon>
        <taxon>Algoriphagus</taxon>
    </lineage>
</organism>
<dbReference type="RefSeq" id="WP_074223262.1">
    <property type="nucleotide sequence ID" value="NZ_FSRC01000001.1"/>
</dbReference>
<keyword evidence="1" id="KW-0732">Signal</keyword>
<reference evidence="4" key="1">
    <citation type="submission" date="2016-11" db="EMBL/GenBank/DDBJ databases">
        <authorList>
            <person name="Varghese N."/>
            <person name="Submissions S."/>
        </authorList>
    </citation>
    <scope>NUCLEOTIDE SEQUENCE [LARGE SCALE GENOMIC DNA]</scope>
    <source>
        <strain evidence="4">DSM 15292</strain>
    </source>
</reference>
<dbReference type="PANTHER" id="PTHR22953">
    <property type="entry name" value="ACID PHOSPHATASE RELATED"/>
    <property type="match status" value="1"/>
</dbReference>
<evidence type="ECO:0000313" key="4">
    <source>
        <dbReference type="Proteomes" id="UP000185221"/>
    </source>
</evidence>
<dbReference type="InterPro" id="IPR004843">
    <property type="entry name" value="Calcineurin-like_PHP"/>
</dbReference>
<dbReference type="EMBL" id="FSRC01000001">
    <property type="protein sequence ID" value="SIN67292.1"/>
    <property type="molecule type" value="Genomic_DNA"/>
</dbReference>
<evidence type="ECO:0000256" key="1">
    <source>
        <dbReference type="ARBA" id="ARBA00022729"/>
    </source>
</evidence>
<accession>A0A1N6D910</accession>
<dbReference type="STRING" id="226505.SAMN05444394_0516"/>
<evidence type="ECO:0000259" key="2">
    <source>
        <dbReference type="Pfam" id="PF00149"/>
    </source>
</evidence>
<name>A0A1N6D910_9BACT</name>
<dbReference type="AlphaFoldDB" id="A0A1N6D910"/>
<proteinExistence type="predicted"/>
<dbReference type="Pfam" id="PF00149">
    <property type="entry name" value="Metallophos"/>
    <property type="match status" value="1"/>
</dbReference>
<sequence length="558" mass="62657">MRILIALVGVMLLFTTCTNPSIKNASPTYGEAFFAKEDLVKALFEQQYPSEGLHLITEGWEFLGADSLPGIDRSLPEFEKGEPLQLPHRVNLPNHSLWYRTQVDLGKGYLLIDSDDGAQLWINGERIPREEKLELFQVKEIPHAEVIVRSVNNAMSGGLRKVYWISESDFSTWESRQKELLDSLLFQAKIQSIVDDQLLQKLDSNVQQDLLVDYPILLTEPVLLSNPGGGYFIRWVSEEARGASLIFEDGRKELIQSYEGVYTYDLEGKELVRFMISQGNSLFGPYEFQKPKADDSVKLAIWADSQGGWDTFQEIAQGIESHEPDLSIGAGDLVNNGSEPWAFPRFLQKLSWMKTAQLLVPGNHDYDGFYEDLEPRLLQQYIQQSGVPSYGMSQIGPAAILSLDPNVNFPVSIPEGTDQREWLEATMDSEAWNAAPWKIIVLHQPPYSQGWPGYQGEAAILDLLDTYFHQGKVDLVIAGHTHDYERLSKEFSGHSVQFLIVGGAGGGLEPEGENSPAPVMDQLIKKHHYGILELDQHSLNMEVVGKGGEVLDAFQFKK</sequence>
<gene>
    <name evidence="3" type="ORF">SAMN05444394_0516</name>
</gene>
<dbReference type="PANTHER" id="PTHR22953:SF153">
    <property type="entry name" value="PURPLE ACID PHOSPHATASE"/>
    <property type="match status" value="1"/>
</dbReference>
<dbReference type="SUPFAM" id="SSF49785">
    <property type="entry name" value="Galactose-binding domain-like"/>
    <property type="match status" value="1"/>
</dbReference>
<dbReference type="InterPro" id="IPR029052">
    <property type="entry name" value="Metallo-depent_PP-like"/>
</dbReference>
<keyword evidence="4" id="KW-1185">Reference proteome</keyword>
<dbReference type="SUPFAM" id="SSF56300">
    <property type="entry name" value="Metallo-dependent phosphatases"/>
    <property type="match status" value="1"/>
</dbReference>